<dbReference type="AlphaFoldDB" id="A0AAN7NDQ0"/>
<evidence type="ECO:0000313" key="2">
    <source>
        <dbReference type="Proteomes" id="UP001333110"/>
    </source>
</evidence>
<reference evidence="1 2" key="1">
    <citation type="journal article" date="2023" name="J. Hered.">
        <title>Chromosome-level genome of the wood stork (Mycteria americana) provides insight into avian chromosome evolution.</title>
        <authorList>
            <person name="Flamio R. Jr."/>
            <person name="Ramstad K.M."/>
        </authorList>
    </citation>
    <scope>NUCLEOTIDE SEQUENCE [LARGE SCALE GENOMIC DNA]</scope>
    <source>
        <strain evidence="1">JAX WOST 10</strain>
    </source>
</reference>
<dbReference type="EMBL" id="JAUNZN010000004">
    <property type="protein sequence ID" value="KAK4822926.1"/>
    <property type="molecule type" value="Genomic_DNA"/>
</dbReference>
<evidence type="ECO:0000313" key="1">
    <source>
        <dbReference type="EMBL" id="KAK4822926.1"/>
    </source>
</evidence>
<feature type="non-terminal residue" evidence="1">
    <location>
        <position position="108"/>
    </location>
</feature>
<protein>
    <submittedName>
        <fullName evidence="1">Uncharacterized protein</fullName>
    </submittedName>
</protein>
<comment type="caution">
    <text evidence="1">The sequence shown here is derived from an EMBL/GenBank/DDBJ whole genome shotgun (WGS) entry which is preliminary data.</text>
</comment>
<organism evidence="1 2">
    <name type="scientific">Mycteria americana</name>
    <name type="common">Wood stork</name>
    <dbReference type="NCBI Taxonomy" id="33587"/>
    <lineage>
        <taxon>Eukaryota</taxon>
        <taxon>Metazoa</taxon>
        <taxon>Chordata</taxon>
        <taxon>Craniata</taxon>
        <taxon>Vertebrata</taxon>
        <taxon>Euteleostomi</taxon>
        <taxon>Archelosauria</taxon>
        <taxon>Archosauria</taxon>
        <taxon>Dinosauria</taxon>
        <taxon>Saurischia</taxon>
        <taxon>Theropoda</taxon>
        <taxon>Coelurosauria</taxon>
        <taxon>Aves</taxon>
        <taxon>Neognathae</taxon>
        <taxon>Neoaves</taxon>
        <taxon>Aequornithes</taxon>
        <taxon>Ciconiiformes</taxon>
        <taxon>Ciconiidae</taxon>
        <taxon>Mycteria</taxon>
    </lineage>
</organism>
<keyword evidence="2" id="KW-1185">Reference proteome</keyword>
<name>A0AAN7NDQ0_MYCAM</name>
<gene>
    <name evidence="1" type="ORF">QYF61_023426</name>
</gene>
<sequence length="108" mass="12072">MDFPLDKRQWTQTETQAVLSEHMETLFYCEGDQALAQIVQTGCGVTIFGDTHSKAIWRYSKAVWICSWSAGSSFLDAECCSHLFIAFPWSSNGSSMKLIPSLKSAQLL</sequence>
<accession>A0AAN7NDQ0</accession>
<dbReference type="Proteomes" id="UP001333110">
    <property type="component" value="Unassembled WGS sequence"/>
</dbReference>
<proteinExistence type="predicted"/>